<accession>A0AB37GDP1</accession>
<dbReference type="RefSeq" id="WP_197915328.1">
    <property type="nucleotide sequence ID" value="NZ_CP065628.1"/>
</dbReference>
<evidence type="ECO:0000313" key="2">
    <source>
        <dbReference type="EMBL" id="QPR31921.1"/>
    </source>
</evidence>
<evidence type="ECO:0000313" key="5">
    <source>
        <dbReference type="Proteomes" id="UP000595198"/>
    </source>
</evidence>
<keyword evidence="1" id="KW-0175">Coiled coil</keyword>
<protein>
    <recommendedName>
        <fullName evidence="6">Helix-turn-helix domain-containing protein</fullName>
    </recommendedName>
</protein>
<dbReference type="EMBL" id="CP065628">
    <property type="protein sequence ID" value="QPR31921.1"/>
    <property type="molecule type" value="Genomic_DNA"/>
</dbReference>
<dbReference type="Proteomes" id="UP000595198">
    <property type="component" value="Chromosome"/>
</dbReference>
<feature type="coiled-coil region" evidence="1">
    <location>
        <begin position="76"/>
        <end position="103"/>
    </location>
</feature>
<evidence type="ECO:0000313" key="3">
    <source>
        <dbReference type="EMBL" id="QQB81636.1"/>
    </source>
</evidence>
<reference evidence="4 5" key="1">
    <citation type="submission" date="2020-12" db="EMBL/GenBank/DDBJ databases">
        <title>FDA dAtabase for Regulatory Grade micrObial Sequences (FDA-ARGOS): Supporting development and validation of Infectious Disease Dx tests.</title>
        <authorList>
            <person name="Sproer C."/>
            <person name="Gronow S."/>
            <person name="Severitt S."/>
            <person name="Schroder I."/>
            <person name="Tallon L."/>
            <person name="Sadzewicz L."/>
            <person name="Zhao X."/>
            <person name="Boylan J."/>
            <person name="Ott S."/>
            <person name="Bowen H."/>
            <person name="Vavikolanu K."/>
            <person name="Mehta A."/>
            <person name="Aluvathingal J."/>
            <person name="Nadendla S."/>
            <person name="Lowell S."/>
            <person name="Myers T."/>
            <person name="Yan Y."/>
            <person name="Sichtig H."/>
        </authorList>
    </citation>
    <scope>NUCLEOTIDE SEQUENCE [LARGE SCALE GENOMIC DNA]</scope>
    <source>
        <strain evidence="2 4">FDAARGOS_938</strain>
        <strain evidence="3 5">FDAARGOS_991</strain>
    </source>
</reference>
<organism evidence="2 4">
    <name type="scientific">Corynebacterium amycolatum</name>
    <dbReference type="NCBI Taxonomy" id="43765"/>
    <lineage>
        <taxon>Bacteria</taxon>
        <taxon>Bacillati</taxon>
        <taxon>Actinomycetota</taxon>
        <taxon>Actinomycetes</taxon>
        <taxon>Mycobacteriales</taxon>
        <taxon>Corynebacteriaceae</taxon>
        <taxon>Corynebacterium</taxon>
    </lineage>
</organism>
<dbReference type="Proteomes" id="UP000594774">
    <property type="component" value="Chromosome"/>
</dbReference>
<evidence type="ECO:0008006" key="6">
    <source>
        <dbReference type="Google" id="ProtNLM"/>
    </source>
</evidence>
<dbReference type="EMBL" id="CP066023">
    <property type="protein sequence ID" value="QQB81636.1"/>
    <property type="molecule type" value="Genomic_DNA"/>
</dbReference>
<sequence>MTTTYDDLTITLATDTGITTTAIETALDTYIEQIESLENRDIDRDDITDEDEEFLTEAIRAAIHNGEMGGQEVERLSDIAAQHRDAEDALAEARADLDRAIIAATNAGARQVDIAQITGLSVATIRRITNG</sequence>
<gene>
    <name evidence="2" type="ORF">I6G95_05795</name>
    <name evidence="3" type="ORF">I6H48_06365</name>
</gene>
<evidence type="ECO:0000313" key="4">
    <source>
        <dbReference type="Proteomes" id="UP000594774"/>
    </source>
</evidence>
<keyword evidence="5" id="KW-1185">Reference proteome</keyword>
<dbReference type="AlphaFoldDB" id="A0AB37GDP1"/>
<proteinExistence type="predicted"/>
<evidence type="ECO:0000256" key="1">
    <source>
        <dbReference type="SAM" id="Coils"/>
    </source>
</evidence>
<name>A0AB37GDP1_CORAY</name>